<evidence type="ECO:0000256" key="10">
    <source>
        <dbReference type="ARBA" id="ARBA00022840"/>
    </source>
</evidence>
<keyword evidence="10 14" id="KW-0067">ATP-binding</keyword>
<evidence type="ECO:0000256" key="14">
    <source>
        <dbReference type="PIRNR" id="PIRNR004491"/>
    </source>
</evidence>
<evidence type="ECO:0000256" key="1">
    <source>
        <dbReference type="ARBA" id="ARBA00004726"/>
    </source>
</evidence>
<dbReference type="PANTHER" id="PTHR22749">
    <property type="entry name" value="RIBOFLAVIN KINASE/FMN ADENYLYLTRANSFERASE"/>
    <property type="match status" value="1"/>
</dbReference>
<keyword evidence="8 14" id="KW-0418">Kinase</keyword>
<comment type="pathway">
    <text evidence="2 14">Cofactor biosynthesis; FMN biosynthesis; FMN from riboflavin (ATP route): step 1/1.</text>
</comment>
<dbReference type="InterPro" id="IPR023468">
    <property type="entry name" value="Riboflavin_kinase"/>
</dbReference>
<evidence type="ECO:0000256" key="4">
    <source>
        <dbReference type="ARBA" id="ARBA00022643"/>
    </source>
</evidence>
<organism evidence="16 17">
    <name type="scientific">Anoxynatronum sibiricum</name>
    <dbReference type="NCBI Taxonomy" id="210623"/>
    <lineage>
        <taxon>Bacteria</taxon>
        <taxon>Bacillati</taxon>
        <taxon>Bacillota</taxon>
        <taxon>Clostridia</taxon>
        <taxon>Eubacteriales</taxon>
        <taxon>Clostridiaceae</taxon>
        <taxon>Anoxynatronum</taxon>
    </lineage>
</organism>
<dbReference type="CDD" id="cd02064">
    <property type="entry name" value="FAD_synthetase_N"/>
    <property type="match status" value="1"/>
</dbReference>
<dbReference type="SUPFAM" id="SSF52374">
    <property type="entry name" value="Nucleotidylyl transferase"/>
    <property type="match status" value="1"/>
</dbReference>
<keyword evidence="3 14" id="KW-0285">Flavoprotein</keyword>
<dbReference type="NCBIfam" id="TIGR00083">
    <property type="entry name" value="ribF"/>
    <property type="match status" value="1"/>
</dbReference>
<dbReference type="InterPro" id="IPR015864">
    <property type="entry name" value="FAD_synthase"/>
</dbReference>
<dbReference type="Gene3D" id="2.40.30.30">
    <property type="entry name" value="Riboflavin kinase-like"/>
    <property type="match status" value="1"/>
</dbReference>
<evidence type="ECO:0000256" key="2">
    <source>
        <dbReference type="ARBA" id="ARBA00005201"/>
    </source>
</evidence>
<reference evidence="16 17" key="1">
    <citation type="submission" date="2024-04" db="EMBL/GenBank/DDBJ databases">
        <title>Genome sequencing and metabolic network reconstruction of aminoacids and betaine degradation by Anoxynatronum sibiricum.</title>
        <authorList>
            <person name="Detkova E.N."/>
            <person name="Boltjanskaja Y.V."/>
            <person name="Mardanov A.V."/>
            <person name="Kevbrin V."/>
        </authorList>
    </citation>
    <scope>NUCLEOTIDE SEQUENCE [LARGE SCALE GENOMIC DNA]</scope>
    <source>
        <strain evidence="16 17">Z-7981</strain>
    </source>
</reference>
<feature type="domain" description="Riboflavin kinase" evidence="15">
    <location>
        <begin position="186"/>
        <end position="310"/>
    </location>
</feature>
<keyword evidence="4 14" id="KW-0288">FMN</keyword>
<evidence type="ECO:0000256" key="6">
    <source>
        <dbReference type="ARBA" id="ARBA00022695"/>
    </source>
</evidence>
<dbReference type="EMBL" id="JBCITM010000002">
    <property type="protein sequence ID" value="MEN1759400.1"/>
    <property type="molecule type" value="Genomic_DNA"/>
</dbReference>
<dbReference type="EC" id="2.7.7.2" evidence="14"/>
<evidence type="ECO:0000256" key="8">
    <source>
        <dbReference type="ARBA" id="ARBA00022777"/>
    </source>
</evidence>
<keyword evidence="9 14" id="KW-0274">FAD</keyword>
<evidence type="ECO:0000256" key="11">
    <source>
        <dbReference type="ARBA" id="ARBA00023268"/>
    </source>
</evidence>
<dbReference type="GO" id="GO:0003919">
    <property type="term" value="F:FMN adenylyltransferase activity"/>
    <property type="evidence" value="ECO:0007669"/>
    <property type="project" value="UniProtKB-EC"/>
</dbReference>
<evidence type="ECO:0000256" key="5">
    <source>
        <dbReference type="ARBA" id="ARBA00022679"/>
    </source>
</evidence>
<evidence type="ECO:0000259" key="15">
    <source>
        <dbReference type="SMART" id="SM00904"/>
    </source>
</evidence>
<keyword evidence="11" id="KW-0511">Multifunctional enzyme</keyword>
<comment type="caution">
    <text evidence="16">The sequence shown here is derived from an EMBL/GenBank/DDBJ whole genome shotgun (WGS) entry which is preliminary data.</text>
</comment>
<evidence type="ECO:0000256" key="9">
    <source>
        <dbReference type="ARBA" id="ARBA00022827"/>
    </source>
</evidence>
<evidence type="ECO:0000256" key="12">
    <source>
        <dbReference type="ARBA" id="ARBA00047880"/>
    </source>
</evidence>
<name>A0ABU9VRA6_9CLOT</name>
<evidence type="ECO:0000256" key="13">
    <source>
        <dbReference type="ARBA" id="ARBA00049494"/>
    </source>
</evidence>
<dbReference type="InterPro" id="IPR014729">
    <property type="entry name" value="Rossmann-like_a/b/a_fold"/>
</dbReference>
<keyword evidence="17" id="KW-1185">Reference proteome</keyword>
<dbReference type="InterPro" id="IPR015865">
    <property type="entry name" value="Riboflavin_kinase_bac/euk"/>
</dbReference>
<comment type="catalytic activity">
    <reaction evidence="12 14">
        <text>riboflavin + ATP = FMN + ADP + H(+)</text>
        <dbReference type="Rhea" id="RHEA:14357"/>
        <dbReference type="ChEBI" id="CHEBI:15378"/>
        <dbReference type="ChEBI" id="CHEBI:30616"/>
        <dbReference type="ChEBI" id="CHEBI:57986"/>
        <dbReference type="ChEBI" id="CHEBI:58210"/>
        <dbReference type="ChEBI" id="CHEBI:456216"/>
        <dbReference type="EC" id="2.7.1.26"/>
    </reaction>
</comment>
<dbReference type="Pfam" id="PF06574">
    <property type="entry name" value="FAD_syn"/>
    <property type="match status" value="1"/>
</dbReference>
<dbReference type="EC" id="2.7.1.26" evidence="14"/>
<protein>
    <recommendedName>
        <fullName evidence="14">Riboflavin biosynthesis protein</fullName>
    </recommendedName>
    <domain>
        <recommendedName>
            <fullName evidence="14">Riboflavin kinase</fullName>
            <ecNumber evidence="14">2.7.1.26</ecNumber>
        </recommendedName>
        <alternativeName>
            <fullName evidence="14">Flavokinase</fullName>
        </alternativeName>
    </domain>
    <domain>
        <recommendedName>
            <fullName evidence="14">FMN adenylyltransferase</fullName>
            <ecNumber evidence="14">2.7.7.2</ecNumber>
        </recommendedName>
        <alternativeName>
            <fullName evidence="14">FAD pyrophosphorylase</fullName>
        </alternativeName>
        <alternativeName>
            <fullName evidence="14">FAD synthase</fullName>
        </alternativeName>
    </domain>
</protein>
<keyword evidence="7 14" id="KW-0547">Nucleotide-binding</keyword>
<sequence length="317" mass="36144">MKVLENYRELMYASEPRAVALGNFDGIHLGHQSLLHTMVRESELLRLVPTVYTFKNHPGTVLVDRPNQIFPSKITPISLKIRIMEKMGVEMLFLDKFTKELMQMPPEIFARTILVDLLNAKLVVVGEDFRFGANAKGNINTLKDLSVAHDFQLIVVPPVFDGNSKISSTQIRREIEKGNMEKVTRLLGRPFMMYNQVERGYGRGRTLGYPTANLILEEQQMVPADGVYATFVRIDAKLYSGATSVGANPTFGAKNTTVETFIIDCDLILYEKEIELYFHKKIRDQITFQHVESLKKQIQQDVQVIKAYLQTKKTMIV</sequence>
<dbReference type="GO" id="GO:0008531">
    <property type="term" value="F:riboflavin kinase activity"/>
    <property type="evidence" value="ECO:0007669"/>
    <property type="project" value="UniProtKB-EC"/>
</dbReference>
<dbReference type="Gene3D" id="3.40.50.620">
    <property type="entry name" value="HUPs"/>
    <property type="match status" value="1"/>
</dbReference>
<dbReference type="SUPFAM" id="SSF82114">
    <property type="entry name" value="Riboflavin kinase-like"/>
    <property type="match status" value="1"/>
</dbReference>
<proteinExistence type="inferred from homology"/>
<dbReference type="InterPro" id="IPR023465">
    <property type="entry name" value="Riboflavin_kinase_dom_sf"/>
</dbReference>
<comment type="similarity">
    <text evidence="14">Belongs to the ribF family.</text>
</comment>
<dbReference type="PANTHER" id="PTHR22749:SF6">
    <property type="entry name" value="RIBOFLAVIN KINASE"/>
    <property type="match status" value="1"/>
</dbReference>
<comment type="pathway">
    <text evidence="1 14">Cofactor biosynthesis; FAD biosynthesis; FAD from FMN: step 1/1.</text>
</comment>
<dbReference type="Proteomes" id="UP001407405">
    <property type="component" value="Unassembled WGS sequence"/>
</dbReference>
<dbReference type="Pfam" id="PF01687">
    <property type="entry name" value="Flavokinase"/>
    <property type="match status" value="1"/>
</dbReference>
<evidence type="ECO:0000256" key="7">
    <source>
        <dbReference type="ARBA" id="ARBA00022741"/>
    </source>
</evidence>
<keyword evidence="6 14" id="KW-0548">Nucleotidyltransferase</keyword>
<dbReference type="PIRSF" id="PIRSF004491">
    <property type="entry name" value="FAD_Synth"/>
    <property type="match status" value="1"/>
</dbReference>
<keyword evidence="5 14" id="KW-0808">Transferase</keyword>
<comment type="catalytic activity">
    <reaction evidence="13 14">
        <text>FMN + ATP + H(+) = FAD + diphosphate</text>
        <dbReference type="Rhea" id="RHEA:17237"/>
        <dbReference type="ChEBI" id="CHEBI:15378"/>
        <dbReference type="ChEBI" id="CHEBI:30616"/>
        <dbReference type="ChEBI" id="CHEBI:33019"/>
        <dbReference type="ChEBI" id="CHEBI:57692"/>
        <dbReference type="ChEBI" id="CHEBI:58210"/>
        <dbReference type="EC" id="2.7.7.2"/>
    </reaction>
</comment>
<gene>
    <name evidence="16" type="ORF">AAIG11_02840</name>
</gene>
<evidence type="ECO:0000313" key="16">
    <source>
        <dbReference type="EMBL" id="MEN1759400.1"/>
    </source>
</evidence>
<dbReference type="InterPro" id="IPR002606">
    <property type="entry name" value="Riboflavin_kinase_bac"/>
</dbReference>
<evidence type="ECO:0000313" key="17">
    <source>
        <dbReference type="Proteomes" id="UP001407405"/>
    </source>
</evidence>
<dbReference type="SMART" id="SM00904">
    <property type="entry name" value="Flavokinase"/>
    <property type="match status" value="1"/>
</dbReference>
<dbReference type="NCBIfam" id="NF004162">
    <property type="entry name" value="PRK05627.1-5"/>
    <property type="match status" value="1"/>
</dbReference>
<accession>A0ABU9VRA6</accession>
<evidence type="ECO:0000256" key="3">
    <source>
        <dbReference type="ARBA" id="ARBA00022630"/>
    </source>
</evidence>
<dbReference type="RefSeq" id="WP_343184759.1">
    <property type="nucleotide sequence ID" value="NZ_JBCITM010000002.1"/>
</dbReference>